<reference evidence="3 4" key="1">
    <citation type="journal article" date="2016" name="Front. Microbiol.">
        <title>Fuerstia marisgermanicae gen. nov., sp. nov., an Unusual Member of the Phylum Planctomycetes from the German Wadden Sea.</title>
        <authorList>
            <person name="Kohn T."/>
            <person name="Heuer A."/>
            <person name="Jogler M."/>
            <person name="Vollmers J."/>
            <person name="Boedeker C."/>
            <person name="Bunk B."/>
            <person name="Rast P."/>
            <person name="Borchert D."/>
            <person name="Glockner I."/>
            <person name="Freese H.M."/>
            <person name="Klenk H.P."/>
            <person name="Overmann J."/>
            <person name="Kaster A.K."/>
            <person name="Rohde M."/>
            <person name="Wiegand S."/>
            <person name="Jogler C."/>
        </authorList>
    </citation>
    <scope>NUCLEOTIDE SEQUENCE [LARGE SCALE GENOMIC DNA]</scope>
    <source>
        <strain evidence="3 4">NH11</strain>
    </source>
</reference>
<feature type="compositionally biased region" description="Basic and acidic residues" evidence="1">
    <location>
        <begin position="10"/>
        <end position="20"/>
    </location>
</feature>
<name>A0A1P8WF64_9PLAN</name>
<feature type="transmembrane region" description="Helical" evidence="2">
    <location>
        <begin position="596"/>
        <end position="613"/>
    </location>
</feature>
<keyword evidence="4" id="KW-1185">Reference proteome</keyword>
<protein>
    <submittedName>
        <fullName evidence="3">Patatin-like phospholipase</fullName>
    </submittedName>
</protein>
<dbReference type="KEGG" id="fmr:Fuma_02278"/>
<keyword evidence="2" id="KW-0812">Transmembrane</keyword>
<organism evidence="3 4">
    <name type="scientific">Fuerstiella marisgermanici</name>
    <dbReference type="NCBI Taxonomy" id="1891926"/>
    <lineage>
        <taxon>Bacteria</taxon>
        <taxon>Pseudomonadati</taxon>
        <taxon>Planctomycetota</taxon>
        <taxon>Planctomycetia</taxon>
        <taxon>Planctomycetales</taxon>
        <taxon>Planctomycetaceae</taxon>
        <taxon>Fuerstiella</taxon>
    </lineage>
</organism>
<evidence type="ECO:0000313" key="3">
    <source>
        <dbReference type="EMBL" id="APZ92667.1"/>
    </source>
</evidence>
<feature type="transmembrane region" description="Helical" evidence="2">
    <location>
        <begin position="486"/>
        <end position="509"/>
    </location>
</feature>
<accession>A0A1P8WF64</accession>
<dbReference type="PANTHER" id="PTHR10728:SF40">
    <property type="entry name" value="PATATIN FAMILY PROTEIN"/>
    <property type="match status" value="1"/>
</dbReference>
<sequence length="1202" mass="132146">MADANTNGDSVKEGTADDELQVRFDKVLRKEREAIRRRRESFLPPEDGLPQNLTGLVFSGGGIRSATFNLGILQALAAFDSQHEAPDKDADDASNAVDRPATTAPDSNDDKQPGHRETGILQAFDYLSTVSGGGYIGSWLSSWIYHESVCTEQKSDKNKPGSTKPPCLSALVSVQRKLARSVTRNRRADSGNQIEPQQVAHLRQFSNYLSPQVGLFSCDTWTLLSIYLRNFLLNLLPLVLLAFSGLIGVLLMVKIFGASFSEKVDFWATPSLFPGMTLARVYAVLLTMLGWLTFARCLAAVKRAPRSWSTFSPAFWKLLWVIRNPVRAAKGEEPSDEPKLGDTAYTIRSMTATVVCCSLTAVCAVPFLAMHDRLERFGRWICSVSGLQTWADGGTDGILKSVGEFATREPALIALMSYAAMLHAGPALFTFFHKGPDPKKSWSLGQRIWSTGASVAFGTISGAVGGLVLWLCVVSPDWNAAEEPDLYVVLGPPIVLMTFFLGVVCEVGFSSRSSSVHEREWWARFGSWMLIIGCTWLFVTSVAAYSGAVIDWLTPKLHAAVATGAISLSAVGAWLGQRSNTRNSGTGPVSNLVVRLAPGLFVVGLVMCLSWVVRTNVLQVASEKEVPLQYTEPVPKYAPRSTKTTLSIAKDGSASSVRSAETTEATSRYPRVYRLGVERIRHAIQHAYSSTLWLCLIVPAAVALVLSTRFDINQHSLNRGYANRLIRCYLGATNPNRRPQATTGFDPEDDFPVASLSPLPPGVRIEPEEPDLLERLYRGLVIGLPLAYNVATENITQKPTEQDSADDKPPRFYDGPLHLINTALNVFSSHDLSRQERRAESFVISPLYTGYVLAGETQQTPSAPQKSDTLPEQTAETFEEPPLEYFVPTAGYADDIKLGSAFAISGAAASPNMGYHTMPSLAALMTLFNVRTGWWLPNTNQTDRVALHSSGPWYGLRYVARELFSRTTRRSKYIYTSDGGHFENLGAYELIRRRCRFIIVTDATADPLYQGYDFAGLVRKCRIDFGVEIEISTHGIEPDGIATMRAGKQRVTLDDRISGCNYALGIIRYPPSEVTDEEAAEPSLNSDGLLIYIKSSMAEADAKDQPDLREYALLNPSFPHEPTLDQFFSESQFESYRLLGDRVMTRVLKDLFQPPDDDDADDAPRANQPEAESARDADVATGERQIDTGQPQTKGEPLALAL</sequence>
<evidence type="ECO:0000256" key="1">
    <source>
        <dbReference type="SAM" id="MobiDB-lite"/>
    </source>
</evidence>
<dbReference type="PANTHER" id="PTHR10728">
    <property type="entry name" value="CYTOSOLIC PHOSPHOLIPASE A2"/>
    <property type="match status" value="1"/>
</dbReference>
<dbReference type="GO" id="GO:0004623">
    <property type="term" value="F:phospholipase A2 activity"/>
    <property type="evidence" value="ECO:0007669"/>
    <property type="project" value="TreeGrafter"/>
</dbReference>
<feature type="region of interest" description="Disordered" evidence="1">
    <location>
        <begin position="1152"/>
        <end position="1202"/>
    </location>
</feature>
<dbReference type="SUPFAM" id="SSF52151">
    <property type="entry name" value="FabD/lysophospholipase-like"/>
    <property type="match status" value="1"/>
</dbReference>
<keyword evidence="2" id="KW-1133">Transmembrane helix</keyword>
<proteinExistence type="predicted"/>
<feature type="region of interest" description="Disordered" evidence="1">
    <location>
        <begin position="83"/>
        <end position="116"/>
    </location>
</feature>
<feature type="transmembrane region" description="Helical" evidence="2">
    <location>
        <begin position="277"/>
        <end position="299"/>
    </location>
</feature>
<evidence type="ECO:0000256" key="2">
    <source>
        <dbReference type="SAM" id="Phobius"/>
    </source>
</evidence>
<evidence type="ECO:0000313" key="4">
    <source>
        <dbReference type="Proteomes" id="UP000187735"/>
    </source>
</evidence>
<feature type="region of interest" description="Disordered" evidence="1">
    <location>
        <begin position="1"/>
        <end position="20"/>
    </location>
</feature>
<dbReference type="AlphaFoldDB" id="A0A1P8WF64"/>
<dbReference type="RefSeq" id="WP_077024262.1">
    <property type="nucleotide sequence ID" value="NZ_CP017641.1"/>
</dbReference>
<keyword evidence="2" id="KW-0472">Membrane</keyword>
<dbReference type="GO" id="GO:0005829">
    <property type="term" value="C:cytosol"/>
    <property type="evidence" value="ECO:0007669"/>
    <property type="project" value="TreeGrafter"/>
</dbReference>
<dbReference type="GO" id="GO:0046475">
    <property type="term" value="P:glycerophospholipid catabolic process"/>
    <property type="evidence" value="ECO:0007669"/>
    <property type="project" value="TreeGrafter"/>
</dbReference>
<feature type="transmembrane region" description="Helical" evidence="2">
    <location>
        <begin position="557"/>
        <end position="575"/>
    </location>
</feature>
<dbReference type="InterPro" id="IPR016035">
    <property type="entry name" value="Acyl_Trfase/lysoPLipase"/>
</dbReference>
<dbReference type="OrthoDB" id="289717at2"/>
<dbReference type="Proteomes" id="UP000187735">
    <property type="component" value="Chromosome"/>
</dbReference>
<feature type="transmembrane region" description="Helical" evidence="2">
    <location>
        <begin position="411"/>
        <end position="432"/>
    </location>
</feature>
<gene>
    <name evidence="3" type="ORF">Fuma_02278</name>
</gene>
<dbReference type="EMBL" id="CP017641">
    <property type="protein sequence ID" value="APZ92667.1"/>
    <property type="molecule type" value="Genomic_DNA"/>
</dbReference>
<feature type="transmembrane region" description="Helical" evidence="2">
    <location>
        <begin position="521"/>
        <end position="545"/>
    </location>
</feature>
<feature type="transmembrane region" description="Helical" evidence="2">
    <location>
        <begin position="231"/>
        <end position="257"/>
    </location>
</feature>
<feature type="transmembrane region" description="Helical" evidence="2">
    <location>
        <begin position="453"/>
        <end position="474"/>
    </location>
</feature>
<dbReference type="STRING" id="1891926.Fuma_02278"/>
<dbReference type="Gene3D" id="3.40.1090.10">
    <property type="entry name" value="Cytosolic phospholipase A2 catalytic domain"/>
    <property type="match status" value="2"/>
</dbReference>